<reference evidence="2 3" key="1">
    <citation type="submission" date="2019-01" db="EMBL/GenBank/DDBJ databases">
        <title>Sequencing the genomes of 1000 actinobacteria strains.</title>
        <authorList>
            <person name="Klenk H.-P."/>
        </authorList>
    </citation>
    <scope>NUCLEOTIDE SEQUENCE [LARGE SCALE GENOMIC DNA]</scope>
    <source>
        <strain evidence="2 3">DSM 43925</strain>
    </source>
</reference>
<evidence type="ECO:0000313" key="3">
    <source>
        <dbReference type="Proteomes" id="UP000284824"/>
    </source>
</evidence>
<dbReference type="Pfam" id="PF18042">
    <property type="entry name" value="ORF_12_N"/>
    <property type="match status" value="1"/>
</dbReference>
<proteinExistence type="predicted"/>
<name>A0A438MJG7_9ACTN</name>
<dbReference type="PROSITE" id="PS51257">
    <property type="entry name" value="PROKAR_LIPOPROTEIN"/>
    <property type="match status" value="1"/>
</dbReference>
<comment type="caution">
    <text evidence="2">The sequence shown here is derived from an EMBL/GenBank/DDBJ whole genome shotgun (WGS) entry which is preliminary data.</text>
</comment>
<evidence type="ECO:0000313" key="2">
    <source>
        <dbReference type="EMBL" id="RVX46069.1"/>
    </source>
</evidence>
<feature type="domain" description="ORF 12 gene product N-terminal" evidence="1">
    <location>
        <begin position="32"/>
        <end position="122"/>
    </location>
</feature>
<dbReference type="InterPro" id="IPR040846">
    <property type="entry name" value="ORF_12_N"/>
</dbReference>
<accession>A0A438MJG7</accession>
<dbReference type="AlphaFoldDB" id="A0A438MJG7"/>
<dbReference type="OrthoDB" id="3539641at2"/>
<dbReference type="EMBL" id="SAUN01000001">
    <property type="protein sequence ID" value="RVX46069.1"/>
    <property type="molecule type" value="Genomic_DNA"/>
</dbReference>
<organism evidence="2 3">
    <name type="scientific">Nonomuraea polychroma</name>
    <dbReference type="NCBI Taxonomy" id="46176"/>
    <lineage>
        <taxon>Bacteria</taxon>
        <taxon>Bacillati</taxon>
        <taxon>Actinomycetota</taxon>
        <taxon>Actinomycetes</taxon>
        <taxon>Streptosporangiales</taxon>
        <taxon>Streptosporangiaceae</taxon>
        <taxon>Nonomuraea</taxon>
    </lineage>
</organism>
<protein>
    <recommendedName>
        <fullName evidence="1">ORF 12 gene product N-terminal domain-containing protein</fullName>
    </recommendedName>
</protein>
<gene>
    <name evidence="2" type="ORF">EDD27_8915</name>
</gene>
<dbReference type="RefSeq" id="WP_127937936.1">
    <property type="nucleotide sequence ID" value="NZ_SAUN01000001.1"/>
</dbReference>
<dbReference type="Proteomes" id="UP000284824">
    <property type="component" value="Unassembled WGS sequence"/>
</dbReference>
<dbReference type="Gene3D" id="3.10.450.280">
    <property type="match status" value="1"/>
</dbReference>
<sequence length="130" mass="13790">MRLSSASTGLFVVLALLLAGCGSGDGAKGAAIPDSPAGKQLRWYMDAVNRAPLPESELKEHLGQDFLKGVPPEKFNEIAQSLAGLKLDELSSTKPTELTGLTSIPLGQAYDMKISVGDDGKIDYLLFEPK</sequence>
<evidence type="ECO:0000259" key="1">
    <source>
        <dbReference type="Pfam" id="PF18042"/>
    </source>
</evidence>
<keyword evidence="3" id="KW-1185">Reference proteome</keyword>